<dbReference type="Gene3D" id="4.10.1040.10">
    <property type="entry name" value="DM DNA-binding domain"/>
    <property type="match status" value="1"/>
</dbReference>
<dbReference type="InterPro" id="IPR036407">
    <property type="entry name" value="DM_DNA-bd_sf"/>
</dbReference>
<dbReference type="EMBL" id="OX459937">
    <property type="protein sequence ID" value="CAI9152170.1"/>
    <property type="molecule type" value="Genomic_DNA"/>
</dbReference>
<evidence type="ECO:0000256" key="3">
    <source>
        <dbReference type="ARBA" id="ARBA00022833"/>
    </source>
</evidence>
<dbReference type="InterPro" id="IPR026607">
    <property type="entry name" value="DMRT"/>
</dbReference>
<dbReference type="PANTHER" id="PTHR12322">
    <property type="entry name" value="DOUBLESEX AND MAB-3 RELATED TRANSCRIPTION FACTOR DMRT"/>
    <property type="match status" value="1"/>
</dbReference>
<gene>
    <name evidence="9" type="ORF">MRATA1EN1_LOCUS1132</name>
</gene>
<feature type="DNA-binding region" description="DM" evidence="6">
    <location>
        <begin position="18"/>
        <end position="65"/>
    </location>
</feature>
<keyword evidence="3 6" id="KW-0862">Zinc</keyword>
<evidence type="ECO:0000256" key="5">
    <source>
        <dbReference type="ARBA" id="ARBA00023242"/>
    </source>
</evidence>
<comment type="similarity">
    <text evidence="1">Belongs to the DMRT family.</text>
</comment>
<dbReference type="PROSITE" id="PS40000">
    <property type="entry name" value="DM_1"/>
    <property type="match status" value="1"/>
</dbReference>
<protein>
    <recommendedName>
        <fullName evidence="8">DM domain-containing protein</fullName>
    </recommendedName>
</protein>
<keyword evidence="5 6" id="KW-0539">Nucleus</keyword>
<evidence type="ECO:0000259" key="8">
    <source>
        <dbReference type="PROSITE" id="PS50809"/>
    </source>
</evidence>
<evidence type="ECO:0000256" key="2">
    <source>
        <dbReference type="ARBA" id="ARBA00022723"/>
    </source>
</evidence>
<feature type="compositionally biased region" description="Low complexity" evidence="7">
    <location>
        <begin position="336"/>
        <end position="349"/>
    </location>
</feature>
<reference evidence="9" key="1">
    <citation type="submission" date="2023-04" db="EMBL/GenBank/DDBJ databases">
        <authorList>
            <consortium name="ELIXIR-Norway"/>
        </authorList>
    </citation>
    <scope>NUCLEOTIDE SEQUENCE [LARGE SCALE GENOMIC DNA]</scope>
</reference>
<evidence type="ECO:0000313" key="9">
    <source>
        <dbReference type="EMBL" id="CAI9152170.1"/>
    </source>
</evidence>
<keyword evidence="2 6" id="KW-0479">Metal-binding</keyword>
<evidence type="ECO:0000313" key="10">
    <source>
        <dbReference type="Proteomes" id="UP001176941"/>
    </source>
</evidence>
<evidence type="ECO:0000256" key="4">
    <source>
        <dbReference type="ARBA" id="ARBA00023125"/>
    </source>
</evidence>
<feature type="domain" description="DM" evidence="8">
    <location>
        <begin position="18"/>
        <end position="65"/>
    </location>
</feature>
<feature type="compositionally biased region" description="Acidic residues" evidence="7">
    <location>
        <begin position="323"/>
        <end position="335"/>
    </location>
</feature>
<feature type="region of interest" description="Disordered" evidence="7">
    <location>
        <begin position="301"/>
        <end position="349"/>
    </location>
</feature>
<dbReference type="SMART" id="SM00301">
    <property type="entry name" value="DM"/>
    <property type="match status" value="1"/>
</dbReference>
<dbReference type="Proteomes" id="UP001176941">
    <property type="component" value="Chromosome 1"/>
</dbReference>
<name>A0ABN8XS02_RANTA</name>
<accession>A0ABN8XS02</accession>
<proteinExistence type="inferred from homology"/>
<keyword evidence="4 6" id="KW-0238">DNA-binding</keyword>
<dbReference type="Pfam" id="PF00751">
    <property type="entry name" value="DM"/>
    <property type="match status" value="1"/>
</dbReference>
<sequence length="349" mass="37324">MKADRTKQADKMLRTPKCSRCRNHGFLVPVKGHAGKCRWKQCTCKKCYLIAERQKIMAAQKVLKKQAPEEEQEVALCAQGPQLASGSAAANPGPGFYPLPPLAVSGDAQPGPSGQAAACFPERPPRGWSPGMSAFQPILGGRLSEQAARARPSSLEPQLAAEATGRGYPGCLELRRPPQPVPSPPQPVPSPLFANFGLPLSINSDSVVGSEYLEREPPKLYPSCSSMHPYGPFPLGYQGASPAMGPPLQQGFGHVSYSHYNGGGLVADPMGDFQPSYYPPLAPSQQPHFLPPGFLSALHFFAPPPPPPSPPPASFSLTILSDMDQENIDDQDMEGPIEPSQPSSQEQSD</sequence>
<evidence type="ECO:0000256" key="7">
    <source>
        <dbReference type="SAM" id="MobiDB-lite"/>
    </source>
</evidence>
<dbReference type="SUPFAM" id="SSF82927">
    <property type="entry name" value="Cysteine-rich DNA binding domain, (DM domain)"/>
    <property type="match status" value="1"/>
</dbReference>
<dbReference type="InterPro" id="IPR001275">
    <property type="entry name" value="DM_DNA-bd"/>
</dbReference>
<keyword evidence="10" id="KW-1185">Reference proteome</keyword>
<organism evidence="9 10">
    <name type="scientific">Rangifer tarandus platyrhynchus</name>
    <name type="common">Svalbard reindeer</name>
    <dbReference type="NCBI Taxonomy" id="3082113"/>
    <lineage>
        <taxon>Eukaryota</taxon>
        <taxon>Metazoa</taxon>
        <taxon>Chordata</taxon>
        <taxon>Craniata</taxon>
        <taxon>Vertebrata</taxon>
        <taxon>Euteleostomi</taxon>
        <taxon>Mammalia</taxon>
        <taxon>Eutheria</taxon>
        <taxon>Laurasiatheria</taxon>
        <taxon>Artiodactyla</taxon>
        <taxon>Ruminantia</taxon>
        <taxon>Pecora</taxon>
        <taxon>Cervidae</taxon>
        <taxon>Odocoileinae</taxon>
        <taxon>Rangifer</taxon>
    </lineage>
</organism>
<feature type="compositionally biased region" description="Pro residues" evidence="7">
    <location>
        <begin position="302"/>
        <end position="313"/>
    </location>
</feature>
<evidence type="ECO:0000256" key="6">
    <source>
        <dbReference type="PROSITE-ProRule" id="PRU00070"/>
    </source>
</evidence>
<dbReference type="PANTHER" id="PTHR12322:SF66">
    <property type="entry name" value="DOUBLESEX- AND MAB-3-RELATED TRANSCRIPTION FACTOR B1"/>
    <property type="match status" value="1"/>
</dbReference>
<dbReference type="PROSITE" id="PS50809">
    <property type="entry name" value="DM_2"/>
    <property type="match status" value="1"/>
</dbReference>
<evidence type="ECO:0000256" key="1">
    <source>
        <dbReference type="ARBA" id="ARBA00006834"/>
    </source>
</evidence>
<comment type="subcellular location">
    <subcellularLocation>
        <location evidence="6">Nucleus</location>
    </subcellularLocation>
</comment>